<keyword evidence="4" id="KW-1185">Reference proteome</keyword>
<gene>
    <name evidence="3" type="ORF">PAPYR_6948</name>
</gene>
<accession>A0ABQ8UE75</accession>
<reference evidence="3" key="1">
    <citation type="journal article" date="2022" name="bioRxiv">
        <title>Genomics of Preaxostyla Flagellates Illuminates Evolutionary Transitions and the Path Towards Mitochondrial Loss.</title>
        <authorList>
            <person name="Novak L.V.F."/>
            <person name="Treitli S.C."/>
            <person name="Pyrih J."/>
            <person name="Halakuc P."/>
            <person name="Pipaliya S.V."/>
            <person name="Vacek V."/>
            <person name="Brzon O."/>
            <person name="Soukal P."/>
            <person name="Eme L."/>
            <person name="Dacks J.B."/>
            <person name="Karnkowska A."/>
            <person name="Elias M."/>
            <person name="Hampl V."/>
        </authorList>
    </citation>
    <scope>NUCLEOTIDE SEQUENCE</scope>
    <source>
        <strain evidence="3">RCP-MX</strain>
    </source>
</reference>
<feature type="coiled-coil region" evidence="1">
    <location>
        <begin position="464"/>
        <end position="498"/>
    </location>
</feature>
<dbReference type="InterPro" id="IPR016024">
    <property type="entry name" value="ARM-type_fold"/>
</dbReference>
<organism evidence="3 4">
    <name type="scientific">Paratrimastix pyriformis</name>
    <dbReference type="NCBI Taxonomy" id="342808"/>
    <lineage>
        <taxon>Eukaryota</taxon>
        <taxon>Metamonada</taxon>
        <taxon>Preaxostyla</taxon>
        <taxon>Paratrimastigidae</taxon>
        <taxon>Paratrimastix</taxon>
    </lineage>
</organism>
<dbReference type="Proteomes" id="UP001141327">
    <property type="component" value="Unassembled WGS sequence"/>
</dbReference>
<name>A0ABQ8UE75_9EUKA</name>
<feature type="coiled-coil region" evidence="1">
    <location>
        <begin position="549"/>
        <end position="583"/>
    </location>
</feature>
<feature type="coiled-coil region" evidence="1">
    <location>
        <begin position="275"/>
        <end position="323"/>
    </location>
</feature>
<dbReference type="SUPFAM" id="SSF48371">
    <property type="entry name" value="ARM repeat"/>
    <property type="match status" value="1"/>
</dbReference>
<proteinExistence type="predicted"/>
<evidence type="ECO:0000313" key="4">
    <source>
        <dbReference type="Proteomes" id="UP001141327"/>
    </source>
</evidence>
<comment type="caution">
    <text evidence="3">The sequence shown here is derived from an EMBL/GenBank/DDBJ whole genome shotgun (WGS) entry which is preliminary data.</text>
</comment>
<feature type="region of interest" description="Disordered" evidence="2">
    <location>
        <begin position="784"/>
        <end position="807"/>
    </location>
</feature>
<sequence length="865" mass="97230">MAVPTIKAARTKFRGLLEQFESDDQNRERIMGEIIASLRSIVGVDDEESRTVLTQFFNFMRDKVNLMKLFPRLGMPQIDSFIESLLMICNTNPSPTAADAMIYLTSMLMEDEQLLIRFKPTKANLMKMCLPLYIQGSDRNLRRHALSFVLHLLSVAPNIDLEDITNDQQVIDRISWAERRQCWERMNKIETNITQLQQDSSAQQQALDVLSHVVELHDTQLTQVMGDVDKLLKDSTAHDARLAEQATGLKEQADRLGAGLREQSEALGAGLKAQAERFEAQAKEQADRVGALQAAHDETRRAAEALQKTALETDRRIKSLEELPSRFGALQDMFTAQRATLDGLSATNIRHQLALDEDRLAVTQQGGELARLQGDMRRGAEATQAELARLQAAGNESREAIKTLGSRLEGQAEGQRATNTRVQVVQEELTQAKMALRPLDEATRQLGRTADGHEKQLNKLGPMVDELGQASSEQRQALESLQREHEAVMKQLAFLTDVTPRELPRLLAGLTQQCQEALSRTTATEDEGARQGATLQAHTDTLQNIIRATEAAGARLDQMQQVREELRRALAMAEEEHRISTNETRLMIDRLQTGATETDKRLTEMQGLVAAFKSFQEEYERTHNSLQGKLEELHHSQQVVSQSTAEQLRSVTQAQAQEKEFFREELMQNRHKVEEATQFLAHEAETKMKDLALPTTDLRSRLNILAWVSLHHEWMHAEAIMAALGAFIEWADTTGGLRKCTESLETAVRHTLGQLDQYSKQEDQFPTLELLLKTLEALMRAEPNQTVSPARSRRRTFFDPSPRPHHPVFHQTGGGIRKMCELLGHPHAPTQAGSMLVLRLVLKAGLQSFAPASFAWPGRSRELAL</sequence>
<protein>
    <submittedName>
        <fullName evidence="3">Uncharacterized protein</fullName>
    </submittedName>
</protein>
<evidence type="ECO:0000313" key="3">
    <source>
        <dbReference type="EMBL" id="KAJ4457584.1"/>
    </source>
</evidence>
<evidence type="ECO:0000256" key="2">
    <source>
        <dbReference type="SAM" id="MobiDB-lite"/>
    </source>
</evidence>
<evidence type="ECO:0000256" key="1">
    <source>
        <dbReference type="SAM" id="Coils"/>
    </source>
</evidence>
<keyword evidence="1" id="KW-0175">Coiled coil</keyword>
<dbReference type="EMBL" id="JAPMOS010000044">
    <property type="protein sequence ID" value="KAJ4457584.1"/>
    <property type="molecule type" value="Genomic_DNA"/>
</dbReference>